<proteinExistence type="predicted"/>
<name>A0A200Q8E5_MACCD</name>
<sequence>MEDTMTVGVRHTLNSLPVSIGTYSLPVFMDQIISLPVTQQSYRGAMEASRLSRNTHTEIQGAPN</sequence>
<dbReference type="InParanoid" id="A0A200Q8E5"/>
<organism evidence="1 2">
    <name type="scientific">Macleaya cordata</name>
    <name type="common">Five-seeded plume-poppy</name>
    <name type="synonym">Bocconia cordata</name>
    <dbReference type="NCBI Taxonomy" id="56857"/>
    <lineage>
        <taxon>Eukaryota</taxon>
        <taxon>Viridiplantae</taxon>
        <taxon>Streptophyta</taxon>
        <taxon>Embryophyta</taxon>
        <taxon>Tracheophyta</taxon>
        <taxon>Spermatophyta</taxon>
        <taxon>Magnoliopsida</taxon>
        <taxon>Ranunculales</taxon>
        <taxon>Papaveraceae</taxon>
        <taxon>Papaveroideae</taxon>
        <taxon>Macleaya</taxon>
    </lineage>
</organism>
<dbReference type="Proteomes" id="UP000195402">
    <property type="component" value="Unassembled WGS sequence"/>
</dbReference>
<gene>
    <name evidence="1" type="ORF">BVC80_781g4</name>
</gene>
<keyword evidence="2" id="KW-1185">Reference proteome</keyword>
<reference evidence="1 2" key="1">
    <citation type="journal article" date="2017" name="Mol. Plant">
        <title>The Genome of Medicinal Plant Macleaya cordata Provides New Insights into Benzylisoquinoline Alkaloids Metabolism.</title>
        <authorList>
            <person name="Liu X."/>
            <person name="Liu Y."/>
            <person name="Huang P."/>
            <person name="Ma Y."/>
            <person name="Qing Z."/>
            <person name="Tang Q."/>
            <person name="Cao H."/>
            <person name="Cheng P."/>
            <person name="Zheng Y."/>
            <person name="Yuan Z."/>
            <person name="Zhou Y."/>
            <person name="Liu J."/>
            <person name="Tang Z."/>
            <person name="Zhuo Y."/>
            <person name="Zhang Y."/>
            <person name="Yu L."/>
            <person name="Huang J."/>
            <person name="Yang P."/>
            <person name="Peng Q."/>
            <person name="Zhang J."/>
            <person name="Jiang W."/>
            <person name="Zhang Z."/>
            <person name="Lin K."/>
            <person name="Ro D.K."/>
            <person name="Chen X."/>
            <person name="Xiong X."/>
            <person name="Shang Y."/>
            <person name="Huang S."/>
            <person name="Zeng J."/>
        </authorList>
    </citation>
    <scope>NUCLEOTIDE SEQUENCE [LARGE SCALE GENOMIC DNA]</scope>
    <source>
        <strain evidence="2">cv. BLH2017</strain>
        <tissue evidence="1">Root</tissue>
    </source>
</reference>
<dbReference type="AlphaFoldDB" id="A0A200Q8E5"/>
<comment type="caution">
    <text evidence="1">The sequence shown here is derived from an EMBL/GenBank/DDBJ whole genome shotgun (WGS) entry which is preliminary data.</text>
</comment>
<dbReference type="EMBL" id="MVGT01002747">
    <property type="protein sequence ID" value="OVA06705.1"/>
    <property type="molecule type" value="Genomic_DNA"/>
</dbReference>
<evidence type="ECO:0000313" key="2">
    <source>
        <dbReference type="Proteomes" id="UP000195402"/>
    </source>
</evidence>
<accession>A0A200Q8E5</accession>
<evidence type="ECO:0000313" key="1">
    <source>
        <dbReference type="EMBL" id="OVA06705.1"/>
    </source>
</evidence>
<protein>
    <submittedName>
        <fullName evidence="1">Uncharacterized protein</fullName>
    </submittedName>
</protein>